<gene>
    <name evidence="1" type="ORF">EDS130_LOCUS39100</name>
</gene>
<dbReference type="OrthoDB" id="10325896at2759"/>
<dbReference type="AlphaFoldDB" id="A0A815P542"/>
<evidence type="ECO:0000313" key="1">
    <source>
        <dbReference type="EMBL" id="CAF1444380.1"/>
    </source>
</evidence>
<comment type="caution">
    <text evidence="1">The sequence shown here is derived from an EMBL/GenBank/DDBJ whole genome shotgun (WGS) entry which is preliminary data.</text>
</comment>
<proteinExistence type="predicted"/>
<sequence length="190" mass="21131">MISSLNYLSTNQTCQLFYANVTTVAFEFDVASSLICMNGSVVLSMLSMTSNTTVSNTTTVSQCNITACRVRIQSYIALNLTYDTINFAECNGCSRANFSNFPSDWSNRWYTVNFYIYSSSSVDCNGNPYTGDLPFCKKACLTDITCVGFSRAKNALDTDSTADCYLKRNITVSRIYNDTTWQSVIFNSTT</sequence>
<protein>
    <submittedName>
        <fullName evidence="1">Uncharacterized protein</fullName>
    </submittedName>
</protein>
<name>A0A815P542_ADIRI</name>
<reference evidence="1" key="1">
    <citation type="submission" date="2021-02" db="EMBL/GenBank/DDBJ databases">
        <authorList>
            <person name="Nowell W R."/>
        </authorList>
    </citation>
    <scope>NUCLEOTIDE SEQUENCE</scope>
</reference>
<evidence type="ECO:0000313" key="2">
    <source>
        <dbReference type="Proteomes" id="UP000663852"/>
    </source>
</evidence>
<dbReference type="Proteomes" id="UP000663852">
    <property type="component" value="Unassembled WGS sequence"/>
</dbReference>
<organism evidence="1 2">
    <name type="scientific">Adineta ricciae</name>
    <name type="common">Rotifer</name>
    <dbReference type="NCBI Taxonomy" id="249248"/>
    <lineage>
        <taxon>Eukaryota</taxon>
        <taxon>Metazoa</taxon>
        <taxon>Spiralia</taxon>
        <taxon>Gnathifera</taxon>
        <taxon>Rotifera</taxon>
        <taxon>Eurotatoria</taxon>
        <taxon>Bdelloidea</taxon>
        <taxon>Adinetida</taxon>
        <taxon>Adinetidae</taxon>
        <taxon>Adineta</taxon>
    </lineage>
</organism>
<dbReference type="EMBL" id="CAJNOJ010000426">
    <property type="protein sequence ID" value="CAF1444380.1"/>
    <property type="molecule type" value="Genomic_DNA"/>
</dbReference>
<accession>A0A815P542</accession>